<reference evidence="2 3" key="1">
    <citation type="journal article" date="2014" name="PLoS Genet.">
        <title>Phylogenetically driven sequencing of extremely halophilic archaea reveals strategies for static and dynamic osmo-response.</title>
        <authorList>
            <person name="Becker E.A."/>
            <person name="Seitzer P.M."/>
            <person name="Tritt A."/>
            <person name="Larsen D."/>
            <person name="Krusor M."/>
            <person name="Yao A.I."/>
            <person name="Wu D."/>
            <person name="Madern D."/>
            <person name="Eisen J.A."/>
            <person name="Darling A.E."/>
            <person name="Facciotti M.T."/>
        </authorList>
    </citation>
    <scope>NUCLEOTIDE SEQUENCE [LARGE SCALE GENOMIC DNA]</scope>
    <source>
        <strain evidence="2 3">DSM 8989</strain>
    </source>
</reference>
<accession>M0MTK1</accession>
<dbReference type="Proteomes" id="UP000011625">
    <property type="component" value="Unassembled WGS sequence"/>
</dbReference>
<gene>
    <name evidence="2" type="ORF">C450_18624</name>
</gene>
<evidence type="ECO:0000313" key="2">
    <source>
        <dbReference type="EMBL" id="EMA49037.1"/>
    </source>
</evidence>
<dbReference type="STRING" id="1227456.C450_18624"/>
<feature type="region of interest" description="Disordered" evidence="1">
    <location>
        <begin position="35"/>
        <end position="97"/>
    </location>
</feature>
<organism evidence="2 3">
    <name type="scientific">Halococcus salifodinae DSM 8989</name>
    <dbReference type="NCBI Taxonomy" id="1227456"/>
    <lineage>
        <taxon>Archaea</taxon>
        <taxon>Methanobacteriati</taxon>
        <taxon>Methanobacteriota</taxon>
        <taxon>Stenosarchaea group</taxon>
        <taxon>Halobacteria</taxon>
        <taxon>Halobacteriales</taxon>
        <taxon>Halococcaceae</taxon>
        <taxon>Halococcus</taxon>
    </lineage>
</organism>
<keyword evidence="3" id="KW-1185">Reference proteome</keyword>
<comment type="caution">
    <text evidence="2">The sequence shown here is derived from an EMBL/GenBank/DDBJ whole genome shotgun (WGS) entry which is preliminary data.</text>
</comment>
<sequence>MVGNGEQSPRRATTAALSGSTDYRAVRSGVLFSAGDRSSVTERRRTTRPRRAWMTSAADSLAAAGFRSQRTADRPTVLTEGEGTRGRDPTGVPFRYR</sequence>
<name>M0MTK1_9EURY</name>
<dbReference type="AlphaFoldDB" id="M0MTK1"/>
<evidence type="ECO:0000256" key="1">
    <source>
        <dbReference type="SAM" id="MobiDB-lite"/>
    </source>
</evidence>
<dbReference type="EMBL" id="AOME01000080">
    <property type="protein sequence ID" value="EMA49037.1"/>
    <property type="molecule type" value="Genomic_DNA"/>
</dbReference>
<dbReference type="PATRIC" id="fig|1227456.3.peg.3789"/>
<evidence type="ECO:0000313" key="3">
    <source>
        <dbReference type="Proteomes" id="UP000011625"/>
    </source>
</evidence>
<proteinExistence type="predicted"/>
<protein>
    <submittedName>
        <fullName evidence="2">Uncharacterized protein</fullName>
    </submittedName>
</protein>